<comment type="subcellular location">
    <subcellularLocation>
        <location evidence="1">Mitochondrion</location>
    </subcellularLocation>
</comment>
<dbReference type="GO" id="GO:0051537">
    <property type="term" value="F:2 iron, 2 sulfur cluster binding"/>
    <property type="evidence" value="ECO:0007669"/>
    <property type="project" value="TreeGrafter"/>
</dbReference>
<sequence>MLFFTKSPCIYWQICQHANTRLNTVNPHTLRNLFTQLRSLSRPSTAHALHPICRPHNKWFESRVDGDRWRRNIHVTSLRLENPPPVHTSELSEAAYEKLADETLDALTDYFEDLMDEAFTGAEYDVLFSSGVLTVKLGREHGTYVINKQTPNKQIWLSSPTSGPKRYDWTGERWVYSHDGLSLHQLLSKEFSIIFSKTMDLSDLPYS</sequence>
<dbReference type="NCBIfam" id="TIGR03422">
    <property type="entry name" value="mito_frataxin"/>
    <property type="match status" value="1"/>
</dbReference>
<dbReference type="PANTHER" id="PTHR16821">
    <property type="entry name" value="FRATAXIN"/>
    <property type="match status" value="1"/>
</dbReference>
<dbReference type="GO" id="GO:0006826">
    <property type="term" value="P:iron ion transport"/>
    <property type="evidence" value="ECO:0007669"/>
    <property type="project" value="UniProtKB-KW"/>
</dbReference>
<comment type="function">
    <text evidence="14">Modulates the RNA-binding activity of ACO1. May be involved in the cytoplasmic iron-sulfur protein biogenesis. May contribute to oxidative stress resistance and overall cell survival.</text>
</comment>
<dbReference type="InterPro" id="IPR002908">
    <property type="entry name" value="Frataxin/CyaY"/>
</dbReference>
<evidence type="ECO:0000256" key="8">
    <source>
        <dbReference type="ARBA" id="ARBA00022946"/>
    </source>
</evidence>
<dbReference type="CDD" id="cd00503">
    <property type="entry name" value="Frataxin"/>
    <property type="match status" value="1"/>
</dbReference>
<evidence type="ECO:0000256" key="10">
    <source>
        <dbReference type="ARBA" id="ARBA00023004"/>
    </source>
</evidence>
<dbReference type="Gene3D" id="3.30.920.10">
    <property type="entry name" value="Frataxin/CyaY"/>
    <property type="match status" value="1"/>
</dbReference>
<dbReference type="GO" id="GO:0006783">
    <property type="term" value="P:heme biosynthetic process"/>
    <property type="evidence" value="ECO:0007669"/>
    <property type="project" value="UniProtKB-KW"/>
</dbReference>
<dbReference type="PROSITE" id="PS50810">
    <property type="entry name" value="FRATAXIN_2"/>
    <property type="match status" value="1"/>
</dbReference>
<evidence type="ECO:0000256" key="11">
    <source>
        <dbReference type="ARBA" id="ARBA00023065"/>
    </source>
</evidence>
<evidence type="ECO:0000256" key="3">
    <source>
        <dbReference type="ARBA" id="ARBA00013107"/>
    </source>
</evidence>
<dbReference type="SUPFAM" id="SSF55387">
    <property type="entry name" value="Frataxin/Nqo15-like"/>
    <property type="match status" value="1"/>
</dbReference>
<dbReference type="GO" id="GO:0006879">
    <property type="term" value="P:intracellular iron ion homeostasis"/>
    <property type="evidence" value="ECO:0007669"/>
    <property type="project" value="UniProtKB-KW"/>
</dbReference>
<dbReference type="GO" id="GO:0005739">
    <property type="term" value="C:mitochondrion"/>
    <property type="evidence" value="ECO:0007669"/>
    <property type="project" value="UniProtKB-SubCell"/>
</dbReference>
<dbReference type="FunFam" id="3.30.920.10:FF:000002">
    <property type="entry name" value="Frataxin, mitochondrial"/>
    <property type="match status" value="1"/>
</dbReference>
<comment type="subunit">
    <text evidence="15">Interacts with ACO1. Interacts with ISCU (cytoplasmic form).</text>
</comment>
<evidence type="ECO:0000256" key="15">
    <source>
        <dbReference type="ARBA" id="ARBA00046911"/>
    </source>
</evidence>
<dbReference type="NCBIfam" id="TIGR03421">
    <property type="entry name" value="FeS_CyaY"/>
    <property type="match status" value="1"/>
</dbReference>
<dbReference type="InterPro" id="IPR020895">
    <property type="entry name" value="Frataxin_CS"/>
</dbReference>
<keyword evidence="18" id="KW-1185">Reference proteome</keyword>
<proteinExistence type="inferred from homology"/>
<evidence type="ECO:0000256" key="2">
    <source>
        <dbReference type="ARBA" id="ARBA00008183"/>
    </source>
</evidence>
<keyword evidence="6" id="KW-0813">Transport</keyword>
<dbReference type="EC" id="1.16.3.1" evidence="3"/>
<dbReference type="SMART" id="SM01219">
    <property type="entry name" value="Frataxin_Cyay"/>
    <property type="match status" value="1"/>
</dbReference>
<dbReference type="GO" id="GO:0016226">
    <property type="term" value="P:iron-sulfur cluster assembly"/>
    <property type="evidence" value="ECO:0007669"/>
    <property type="project" value="InterPro"/>
</dbReference>
<dbReference type="InterPro" id="IPR017789">
    <property type="entry name" value="Frataxin"/>
</dbReference>
<evidence type="ECO:0000256" key="5">
    <source>
        <dbReference type="ARBA" id="ARBA00022434"/>
    </source>
</evidence>
<comment type="catalytic activity">
    <reaction evidence="16">
        <text>4 Fe(2+) + O2 + 4 H(+) = 4 Fe(3+) + 2 H2O</text>
        <dbReference type="Rhea" id="RHEA:11148"/>
        <dbReference type="ChEBI" id="CHEBI:15377"/>
        <dbReference type="ChEBI" id="CHEBI:15378"/>
        <dbReference type="ChEBI" id="CHEBI:15379"/>
        <dbReference type="ChEBI" id="CHEBI:29033"/>
        <dbReference type="ChEBI" id="CHEBI:29034"/>
        <dbReference type="EC" id="1.16.3.1"/>
    </reaction>
</comment>
<accession>A0A8D0AWJ9</accession>
<protein>
    <recommendedName>
        <fullName evidence="4">Frataxin, mitochondrial</fullName>
        <ecNumber evidence="3">1.16.3.1</ecNumber>
    </recommendedName>
</protein>
<evidence type="ECO:0000256" key="16">
    <source>
        <dbReference type="ARBA" id="ARBA00047990"/>
    </source>
</evidence>
<keyword evidence="5" id="KW-0409">Iron storage</keyword>
<keyword evidence="10" id="KW-0408">Iron</keyword>
<evidence type="ECO:0000256" key="14">
    <source>
        <dbReference type="ARBA" id="ARBA00045532"/>
    </source>
</evidence>
<evidence type="ECO:0000256" key="1">
    <source>
        <dbReference type="ARBA" id="ARBA00004173"/>
    </source>
</evidence>
<keyword evidence="13" id="KW-0350">Heme biosynthesis</keyword>
<dbReference type="GO" id="GO:0004322">
    <property type="term" value="F:ferroxidase activity"/>
    <property type="evidence" value="ECO:0007669"/>
    <property type="project" value="UniProtKB-EC"/>
</dbReference>
<evidence type="ECO:0000256" key="7">
    <source>
        <dbReference type="ARBA" id="ARBA00022496"/>
    </source>
</evidence>
<comment type="similarity">
    <text evidence="2">Belongs to the frataxin family.</text>
</comment>
<dbReference type="PROSITE" id="PS01344">
    <property type="entry name" value="FRATAXIN_1"/>
    <property type="match status" value="1"/>
</dbReference>
<keyword evidence="7" id="KW-0410">Iron transport</keyword>
<evidence type="ECO:0000313" key="18">
    <source>
        <dbReference type="Proteomes" id="UP000694568"/>
    </source>
</evidence>
<evidence type="ECO:0000256" key="13">
    <source>
        <dbReference type="ARBA" id="ARBA00023133"/>
    </source>
</evidence>
<dbReference type="Proteomes" id="UP000694568">
    <property type="component" value="Unplaced"/>
</dbReference>
<evidence type="ECO:0000313" key="17">
    <source>
        <dbReference type="Ensembl" id="ENSSLUP00000060256.1"/>
    </source>
</evidence>
<reference evidence="17" key="2">
    <citation type="submission" date="2025-09" db="UniProtKB">
        <authorList>
            <consortium name="Ensembl"/>
        </authorList>
    </citation>
    <scope>IDENTIFICATION</scope>
</reference>
<dbReference type="PRINTS" id="PR00904">
    <property type="entry name" value="FRATAXIN"/>
</dbReference>
<dbReference type="Pfam" id="PF01491">
    <property type="entry name" value="Frataxin_Cyay"/>
    <property type="match status" value="1"/>
</dbReference>
<evidence type="ECO:0000256" key="9">
    <source>
        <dbReference type="ARBA" id="ARBA00023002"/>
    </source>
</evidence>
<dbReference type="GO" id="GO:0008199">
    <property type="term" value="F:ferric iron binding"/>
    <property type="evidence" value="ECO:0007669"/>
    <property type="project" value="InterPro"/>
</dbReference>
<dbReference type="GeneTree" id="ENSGT00390000005811"/>
<evidence type="ECO:0000256" key="6">
    <source>
        <dbReference type="ARBA" id="ARBA00022448"/>
    </source>
</evidence>
<evidence type="ECO:0000256" key="4">
    <source>
        <dbReference type="ARBA" id="ARBA00014720"/>
    </source>
</evidence>
<reference evidence="17" key="1">
    <citation type="submission" date="2025-08" db="UniProtKB">
        <authorList>
            <consortium name="Ensembl"/>
        </authorList>
    </citation>
    <scope>IDENTIFICATION</scope>
</reference>
<keyword evidence="12" id="KW-0496">Mitochondrion</keyword>
<evidence type="ECO:0000256" key="12">
    <source>
        <dbReference type="ARBA" id="ARBA00023128"/>
    </source>
</evidence>
<name>A0A8D0AWJ9_SANLU</name>
<keyword evidence="9" id="KW-0560">Oxidoreductase</keyword>
<dbReference type="GO" id="GO:0034986">
    <property type="term" value="F:iron chaperone activity"/>
    <property type="evidence" value="ECO:0007669"/>
    <property type="project" value="TreeGrafter"/>
</dbReference>
<dbReference type="InterPro" id="IPR036524">
    <property type="entry name" value="Frataxin/CyaY_sf"/>
</dbReference>
<dbReference type="GO" id="GO:0008198">
    <property type="term" value="F:ferrous iron binding"/>
    <property type="evidence" value="ECO:0007669"/>
    <property type="project" value="TreeGrafter"/>
</dbReference>
<dbReference type="AlphaFoldDB" id="A0A8D0AWJ9"/>
<keyword evidence="8" id="KW-0809">Transit peptide</keyword>
<organism evidence="17 18">
    <name type="scientific">Sander lucioperca</name>
    <name type="common">Pike-perch</name>
    <name type="synonym">Perca lucioperca</name>
    <dbReference type="NCBI Taxonomy" id="283035"/>
    <lineage>
        <taxon>Eukaryota</taxon>
        <taxon>Metazoa</taxon>
        <taxon>Chordata</taxon>
        <taxon>Craniata</taxon>
        <taxon>Vertebrata</taxon>
        <taxon>Euteleostomi</taxon>
        <taxon>Actinopterygii</taxon>
        <taxon>Neopterygii</taxon>
        <taxon>Teleostei</taxon>
        <taxon>Neoteleostei</taxon>
        <taxon>Acanthomorphata</taxon>
        <taxon>Eupercaria</taxon>
        <taxon>Perciformes</taxon>
        <taxon>Percoidei</taxon>
        <taxon>Percidae</taxon>
        <taxon>Luciopercinae</taxon>
        <taxon>Sander</taxon>
    </lineage>
</organism>
<dbReference type="Ensembl" id="ENSSLUT00000061956.1">
    <property type="protein sequence ID" value="ENSSLUP00000060256.1"/>
    <property type="gene ID" value="ENSSLUG00000025711.1"/>
</dbReference>
<keyword evidence="11" id="KW-0406">Ion transport</keyword>
<dbReference type="PANTHER" id="PTHR16821:SF2">
    <property type="entry name" value="FRATAXIN, MITOCHONDRIAL"/>
    <property type="match status" value="1"/>
</dbReference>